<dbReference type="InterPro" id="IPR028973">
    <property type="entry name" value="PhnB-like"/>
</dbReference>
<name>A0A2S5J1B9_9MICC</name>
<dbReference type="AlphaFoldDB" id="A0A2S5J1B9"/>
<dbReference type="PANTHER" id="PTHR33990">
    <property type="entry name" value="PROTEIN YJDN-RELATED"/>
    <property type="match status" value="1"/>
</dbReference>
<feature type="compositionally biased region" description="Low complexity" evidence="1">
    <location>
        <begin position="139"/>
        <end position="148"/>
    </location>
</feature>
<dbReference type="OrthoDB" id="9795306at2"/>
<reference evidence="3 4" key="1">
    <citation type="journal article" date="2014" name="Int. J. Syst. Evol. Microbiol.">
        <title>Arthrobacter pityocampae sp. nov., isolated from Thaumetopoea pityocampa (Lep., Thaumetopoeidae).</title>
        <authorList>
            <person name="Ince I.A."/>
            <person name="Demirbag Z."/>
            <person name="Kati H."/>
        </authorList>
    </citation>
    <scope>NUCLEOTIDE SEQUENCE [LARGE SCALE GENOMIC DNA]</scope>
    <source>
        <strain evidence="3 4">Tp2</strain>
    </source>
</reference>
<dbReference type="PANTHER" id="PTHR33990:SF1">
    <property type="entry name" value="PROTEIN YJDN"/>
    <property type="match status" value="1"/>
</dbReference>
<proteinExistence type="predicted"/>
<evidence type="ECO:0000259" key="2">
    <source>
        <dbReference type="Pfam" id="PF06983"/>
    </source>
</evidence>
<feature type="region of interest" description="Disordered" evidence="1">
    <location>
        <begin position="139"/>
        <end position="158"/>
    </location>
</feature>
<dbReference type="InterPro" id="IPR029068">
    <property type="entry name" value="Glyas_Bleomycin-R_OHBP_Dase"/>
</dbReference>
<evidence type="ECO:0000256" key="1">
    <source>
        <dbReference type="SAM" id="MobiDB-lite"/>
    </source>
</evidence>
<comment type="caution">
    <text evidence="3">The sequence shown here is derived from an EMBL/GenBank/DDBJ whole genome shotgun (WGS) entry which is preliminary data.</text>
</comment>
<feature type="domain" description="PhnB-like" evidence="2">
    <location>
        <begin position="5"/>
        <end position="131"/>
    </location>
</feature>
<accession>A0A2S5J1B9</accession>
<dbReference type="CDD" id="cd06588">
    <property type="entry name" value="PhnB_like"/>
    <property type="match status" value="1"/>
</dbReference>
<protein>
    <recommendedName>
        <fullName evidence="2">PhnB-like domain-containing protein</fullName>
    </recommendedName>
</protein>
<organism evidence="3 4">
    <name type="scientific">Arthrobacter pityocampae</name>
    <dbReference type="NCBI Taxonomy" id="547334"/>
    <lineage>
        <taxon>Bacteria</taxon>
        <taxon>Bacillati</taxon>
        <taxon>Actinomycetota</taxon>
        <taxon>Actinomycetes</taxon>
        <taxon>Micrococcales</taxon>
        <taxon>Micrococcaceae</taxon>
        <taxon>Arthrobacter</taxon>
    </lineage>
</organism>
<dbReference type="EMBL" id="PRKW01000001">
    <property type="protein sequence ID" value="PPB50619.1"/>
    <property type="molecule type" value="Genomic_DNA"/>
</dbReference>
<sequence>MAAMINSYLSFRDTAREAMAFYQSVFGGDLATSTFAEFQLSEDPAEQDKIMHSQLTTPTGQVLMASDTPNAEEYVAPAGHSLSISGDDEPELRGYWDALAGSGRETMPLAKAPWGDWFGMCVDRFGISWMVSIAAAPGGPRGEAASAPVDTAGAATGV</sequence>
<evidence type="ECO:0000313" key="3">
    <source>
        <dbReference type="EMBL" id="PPB50619.1"/>
    </source>
</evidence>
<dbReference type="Gene3D" id="3.10.180.10">
    <property type="entry name" value="2,3-Dihydroxybiphenyl 1,2-Dioxygenase, domain 1"/>
    <property type="match status" value="1"/>
</dbReference>
<keyword evidence="4" id="KW-1185">Reference proteome</keyword>
<dbReference type="SUPFAM" id="SSF54593">
    <property type="entry name" value="Glyoxalase/Bleomycin resistance protein/Dihydroxybiphenyl dioxygenase"/>
    <property type="match status" value="1"/>
</dbReference>
<dbReference type="RefSeq" id="WP_104119890.1">
    <property type="nucleotide sequence ID" value="NZ_PRKW01000001.1"/>
</dbReference>
<dbReference type="Proteomes" id="UP000239297">
    <property type="component" value="Unassembled WGS sequence"/>
</dbReference>
<gene>
    <name evidence="3" type="ORF">C4K88_01670</name>
</gene>
<evidence type="ECO:0000313" key="4">
    <source>
        <dbReference type="Proteomes" id="UP000239297"/>
    </source>
</evidence>
<dbReference type="Pfam" id="PF06983">
    <property type="entry name" value="3-dmu-9_3-mt"/>
    <property type="match status" value="1"/>
</dbReference>